<organism evidence="1 2">
    <name type="scientific">Thermobaculum terrenum (strain ATCC BAA-798 / CCMEE 7001 / YNP1)</name>
    <dbReference type="NCBI Taxonomy" id="525904"/>
    <lineage>
        <taxon>Bacteria</taxon>
        <taxon>Bacillati</taxon>
        <taxon>Chloroflexota</taxon>
        <taxon>Chloroflexia</taxon>
        <taxon>Candidatus Thermobaculales</taxon>
        <taxon>Candidatus Thermobaculaceae</taxon>
        <taxon>Thermobaculum</taxon>
    </lineage>
</organism>
<dbReference type="RefSeq" id="WP_012875277.1">
    <property type="nucleotide sequence ID" value="NC_013525.1"/>
</dbReference>
<accession>D1CBS7</accession>
<sequence length="123" mass="14182">MMMSKTPILHIPKEPSETLTEIRATYGKSQLEALHLVNDGNIIARYLWKEWHKPLTQAGLTYNDLLRAVRGYRQEFWLWVMGERPWDHCVVGTAGRLARRVSSSKVKLEIEDLDSGFLSELVS</sequence>
<dbReference type="HOGENOM" id="CLU_164112_0_0_0"/>
<dbReference type="STRING" id="525904.Tter_1335"/>
<gene>
    <name evidence="1" type="ordered locus">Tter_1335</name>
</gene>
<keyword evidence="2" id="KW-1185">Reference proteome</keyword>
<name>D1CBS7_THET1</name>
<dbReference type="KEGG" id="ttr:Tter_1335"/>
<dbReference type="AlphaFoldDB" id="D1CBS7"/>
<reference evidence="2" key="1">
    <citation type="journal article" date="2010" name="Stand. Genomic Sci.">
        <title>Complete genome sequence of 'Thermobaculum terrenum' type strain (YNP1).</title>
        <authorList>
            <person name="Kiss H."/>
            <person name="Cleland D."/>
            <person name="Lapidus A."/>
            <person name="Lucas S."/>
            <person name="Glavina Del Rio T."/>
            <person name="Nolan M."/>
            <person name="Tice H."/>
            <person name="Han C."/>
            <person name="Goodwin L."/>
            <person name="Pitluck S."/>
            <person name="Liolios K."/>
            <person name="Ivanova N."/>
            <person name="Mavromatis K."/>
            <person name="Ovchinnikova G."/>
            <person name="Pati A."/>
            <person name="Chen A."/>
            <person name="Palaniappan K."/>
            <person name="Land M."/>
            <person name="Hauser L."/>
            <person name="Chang Y."/>
            <person name="Jeffries C."/>
            <person name="Lu M."/>
            <person name="Brettin T."/>
            <person name="Detter J."/>
            <person name="Goker M."/>
            <person name="Tindall B."/>
            <person name="Beck B."/>
            <person name="McDermott T."/>
            <person name="Woyke T."/>
            <person name="Bristow J."/>
            <person name="Eisen J."/>
            <person name="Markowitz V."/>
            <person name="Hugenholtz P."/>
            <person name="Kyrpides N."/>
            <person name="Klenk H."/>
            <person name="Cheng J."/>
        </authorList>
    </citation>
    <scope>NUCLEOTIDE SEQUENCE [LARGE SCALE GENOMIC DNA]</scope>
    <source>
        <strain evidence="2">ATCC BAA-798 / YNP1</strain>
    </source>
</reference>
<evidence type="ECO:0000313" key="1">
    <source>
        <dbReference type="EMBL" id="ACZ42242.1"/>
    </source>
</evidence>
<dbReference type="EMBL" id="CP001825">
    <property type="protein sequence ID" value="ACZ42242.1"/>
    <property type="molecule type" value="Genomic_DNA"/>
</dbReference>
<proteinExistence type="predicted"/>
<dbReference type="Proteomes" id="UP000000323">
    <property type="component" value="Chromosome 1"/>
</dbReference>
<protein>
    <submittedName>
        <fullName evidence="1">Uncharacterized protein</fullName>
    </submittedName>
</protein>
<dbReference type="eggNOG" id="ENOG502ZUW0">
    <property type="taxonomic scope" value="Bacteria"/>
</dbReference>
<evidence type="ECO:0000313" key="2">
    <source>
        <dbReference type="Proteomes" id="UP000000323"/>
    </source>
</evidence>